<comment type="caution">
    <text evidence="1">The sequence shown here is derived from an EMBL/GenBank/DDBJ whole genome shotgun (WGS) entry which is preliminary data.</text>
</comment>
<keyword evidence="2" id="KW-1185">Reference proteome</keyword>
<evidence type="ECO:0000313" key="1">
    <source>
        <dbReference type="EMBL" id="GIY21472.1"/>
    </source>
</evidence>
<accession>A0AAV4RJH1</accession>
<gene>
    <name evidence="1" type="ORF">CEXT_250271</name>
</gene>
<evidence type="ECO:0000313" key="2">
    <source>
        <dbReference type="Proteomes" id="UP001054945"/>
    </source>
</evidence>
<dbReference type="Proteomes" id="UP001054945">
    <property type="component" value="Unassembled WGS sequence"/>
</dbReference>
<reference evidence="1 2" key="1">
    <citation type="submission" date="2021-06" db="EMBL/GenBank/DDBJ databases">
        <title>Caerostris extrusa draft genome.</title>
        <authorList>
            <person name="Kono N."/>
            <person name="Arakawa K."/>
        </authorList>
    </citation>
    <scope>NUCLEOTIDE SEQUENCE [LARGE SCALE GENOMIC DNA]</scope>
</reference>
<dbReference type="EMBL" id="BPLR01008023">
    <property type="protein sequence ID" value="GIY21472.1"/>
    <property type="molecule type" value="Genomic_DNA"/>
</dbReference>
<sequence length="74" mass="8187">MIKLSAVISGNEGEGNPFSLFGSAFSVVWLGNSCFLRVESLEGRGAPEWISVGSACYFMDSIEQNPKTSRRRRR</sequence>
<organism evidence="1 2">
    <name type="scientific">Caerostris extrusa</name>
    <name type="common">Bark spider</name>
    <name type="synonym">Caerostris bankana</name>
    <dbReference type="NCBI Taxonomy" id="172846"/>
    <lineage>
        <taxon>Eukaryota</taxon>
        <taxon>Metazoa</taxon>
        <taxon>Ecdysozoa</taxon>
        <taxon>Arthropoda</taxon>
        <taxon>Chelicerata</taxon>
        <taxon>Arachnida</taxon>
        <taxon>Araneae</taxon>
        <taxon>Araneomorphae</taxon>
        <taxon>Entelegynae</taxon>
        <taxon>Araneoidea</taxon>
        <taxon>Araneidae</taxon>
        <taxon>Caerostris</taxon>
    </lineage>
</organism>
<dbReference type="AlphaFoldDB" id="A0AAV4RJH1"/>
<protein>
    <submittedName>
        <fullName evidence="1">Uncharacterized protein</fullName>
    </submittedName>
</protein>
<name>A0AAV4RJH1_CAEEX</name>
<proteinExistence type="predicted"/>